<feature type="domain" description="PABS" evidence="7">
    <location>
        <begin position="513"/>
        <end position="729"/>
    </location>
</feature>
<feature type="transmembrane region" description="Helical" evidence="6">
    <location>
        <begin position="161"/>
        <end position="185"/>
    </location>
</feature>
<dbReference type="PANTHER" id="PTHR11558">
    <property type="entry name" value="SPERMIDINE/SPERMINE SYNTHASE"/>
    <property type="match status" value="1"/>
</dbReference>
<evidence type="ECO:0000256" key="1">
    <source>
        <dbReference type="ARBA" id="ARBA00007867"/>
    </source>
</evidence>
<dbReference type="STRING" id="1387353.BSF38_02204"/>
<accession>A0A1U7CP84</accession>
<comment type="similarity">
    <text evidence="1">Belongs to the spermidine/spermine synthase family.</text>
</comment>
<evidence type="ECO:0000256" key="6">
    <source>
        <dbReference type="SAM" id="Phobius"/>
    </source>
</evidence>
<name>A0A1U7CP84_9BACT</name>
<evidence type="ECO:0000256" key="2">
    <source>
        <dbReference type="ARBA" id="ARBA00022679"/>
    </source>
</evidence>
<evidence type="ECO:0000313" key="9">
    <source>
        <dbReference type="Proteomes" id="UP000186309"/>
    </source>
</evidence>
<keyword evidence="9" id="KW-1185">Reference proteome</keyword>
<feature type="transmembrane region" description="Helical" evidence="6">
    <location>
        <begin position="191"/>
        <end position="214"/>
    </location>
</feature>
<feature type="transmembrane region" description="Helical" evidence="6">
    <location>
        <begin position="441"/>
        <end position="461"/>
    </location>
</feature>
<keyword evidence="6" id="KW-0472">Membrane</keyword>
<feature type="transmembrane region" description="Helical" evidence="6">
    <location>
        <begin position="351"/>
        <end position="373"/>
    </location>
</feature>
<feature type="transmembrane region" description="Helical" evidence="6">
    <location>
        <begin position="128"/>
        <end position="149"/>
    </location>
</feature>
<gene>
    <name evidence="8" type="primary">speE_2</name>
    <name evidence="8" type="ORF">BSF38_02204</name>
</gene>
<dbReference type="SUPFAM" id="SSF53335">
    <property type="entry name" value="S-adenosyl-L-methionine-dependent methyltransferases"/>
    <property type="match status" value="1"/>
</dbReference>
<feature type="transmembrane region" description="Helical" evidence="6">
    <location>
        <begin position="306"/>
        <end position="331"/>
    </location>
</feature>
<keyword evidence="3" id="KW-0745">Spermidine biosynthesis</keyword>
<dbReference type="KEGG" id="pbor:BSF38_02204"/>
<proteinExistence type="inferred from homology"/>
<dbReference type="InterPro" id="IPR029063">
    <property type="entry name" value="SAM-dependent_MTases_sf"/>
</dbReference>
<dbReference type="SUPFAM" id="SSF103473">
    <property type="entry name" value="MFS general substrate transporter"/>
    <property type="match status" value="1"/>
</dbReference>
<feature type="transmembrane region" description="Helical" evidence="6">
    <location>
        <begin position="86"/>
        <end position="108"/>
    </location>
</feature>
<keyword evidence="6" id="KW-0812">Transmembrane</keyword>
<dbReference type="Gene3D" id="3.40.50.150">
    <property type="entry name" value="Vaccinia Virus protein VP39"/>
    <property type="match status" value="1"/>
</dbReference>
<evidence type="ECO:0000313" key="8">
    <source>
        <dbReference type="EMBL" id="APW60716.1"/>
    </source>
</evidence>
<dbReference type="CDD" id="cd02440">
    <property type="entry name" value="AdoMet_MTases"/>
    <property type="match status" value="1"/>
</dbReference>
<dbReference type="InterPro" id="IPR001045">
    <property type="entry name" value="Spermi_synthase"/>
</dbReference>
<dbReference type="OrthoDB" id="5516475at2"/>
<dbReference type="Pfam" id="PF01564">
    <property type="entry name" value="Spermine_synth"/>
    <property type="match status" value="1"/>
</dbReference>
<feature type="transmembrane region" description="Helical" evidence="6">
    <location>
        <begin position="21"/>
        <end position="41"/>
    </location>
</feature>
<reference evidence="9" key="1">
    <citation type="submission" date="2016-12" db="EMBL/GenBank/DDBJ databases">
        <title>Comparative genomics of four Isosphaeraceae planctomycetes: a common pool of plasmids and glycoside hydrolase genes.</title>
        <authorList>
            <person name="Ivanova A."/>
        </authorList>
    </citation>
    <scope>NUCLEOTIDE SEQUENCE [LARGE SCALE GENOMIC DNA]</scope>
    <source>
        <strain evidence="9">PX4</strain>
    </source>
</reference>
<feature type="transmembrane region" description="Helical" evidence="6">
    <location>
        <begin position="47"/>
        <end position="74"/>
    </location>
</feature>
<dbReference type="PROSITE" id="PS51006">
    <property type="entry name" value="PABS_2"/>
    <property type="match status" value="1"/>
</dbReference>
<feature type="transmembrane region" description="Helical" evidence="6">
    <location>
        <begin position="416"/>
        <end position="434"/>
    </location>
</feature>
<evidence type="ECO:0000256" key="3">
    <source>
        <dbReference type="ARBA" id="ARBA00023066"/>
    </source>
</evidence>
<dbReference type="NCBIfam" id="NF037959">
    <property type="entry name" value="MFS_SpdSyn"/>
    <property type="match status" value="1"/>
</dbReference>
<dbReference type="GO" id="GO:0004766">
    <property type="term" value="F:spermidine synthase activity"/>
    <property type="evidence" value="ECO:0007669"/>
    <property type="project" value="TreeGrafter"/>
</dbReference>
<dbReference type="InterPro" id="IPR036259">
    <property type="entry name" value="MFS_trans_sf"/>
</dbReference>
<evidence type="ECO:0000259" key="7">
    <source>
        <dbReference type="PROSITE" id="PS51006"/>
    </source>
</evidence>
<feature type="transmembrane region" description="Helical" evidence="6">
    <location>
        <begin position="235"/>
        <end position="257"/>
    </location>
</feature>
<evidence type="ECO:0000256" key="4">
    <source>
        <dbReference type="ARBA" id="ARBA00023115"/>
    </source>
</evidence>
<dbReference type="CDD" id="cd06174">
    <property type="entry name" value="MFS"/>
    <property type="match status" value="1"/>
</dbReference>
<dbReference type="AlphaFoldDB" id="A0A1U7CP84"/>
<organism evidence="8 9">
    <name type="scientific">Paludisphaera borealis</name>
    <dbReference type="NCBI Taxonomy" id="1387353"/>
    <lineage>
        <taxon>Bacteria</taxon>
        <taxon>Pseudomonadati</taxon>
        <taxon>Planctomycetota</taxon>
        <taxon>Planctomycetia</taxon>
        <taxon>Isosphaerales</taxon>
        <taxon>Isosphaeraceae</taxon>
        <taxon>Paludisphaera</taxon>
    </lineage>
</organism>
<dbReference type="Proteomes" id="UP000186309">
    <property type="component" value="Chromosome"/>
</dbReference>
<feature type="active site" description="Proton acceptor" evidence="5">
    <location>
        <position position="648"/>
    </location>
</feature>
<dbReference type="GO" id="GO:0005829">
    <property type="term" value="C:cytosol"/>
    <property type="evidence" value="ECO:0007669"/>
    <property type="project" value="TreeGrafter"/>
</dbReference>
<dbReference type="InterPro" id="IPR030374">
    <property type="entry name" value="PABS"/>
</dbReference>
<dbReference type="GO" id="GO:0008295">
    <property type="term" value="P:spermidine biosynthetic process"/>
    <property type="evidence" value="ECO:0007669"/>
    <property type="project" value="UniProtKB-KW"/>
</dbReference>
<dbReference type="PANTHER" id="PTHR11558:SF11">
    <property type="entry name" value="SPERMIDINE SYNTHASE"/>
    <property type="match status" value="1"/>
</dbReference>
<feature type="transmembrane region" description="Helical" evidence="6">
    <location>
        <begin position="385"/>
        <end position="410"/>
    </location>
</feature>
<evidence type="ECO:0000256" key="5">
    <source>
        <dbReference type="PROSITE-ProRule" id="PRU00354"/>
    </source>
</evidence>
<protein>
    <submittedName>
        <fullName evidence="8">Polyamine aminopropyltransferase</fullName>
        <ecNumber evidence="8">2.5.1.104</ecNumber>
    </submittedName>
</protein>
<dbReference type="EC" id="2.5.1.104" evidence="8"/>
<keyword evidence="2 5" id="KW-0808">Transferase</keyword>
<dbReference type="RefSeq" id="WP_076345538.1">
    <property type="nucleotide sequence ID" value="NZ_CP019082.1"/>
</dbReference>
<dbReference type="EMBL" id="CP019082">
    <property type="protein sequence ID" value="APW60716.1"/>
    <property type="molecule type" value="Genomic_DNA"/>
</dbReference>
<keyword evidence="6" id="KW-1133">Transmembrane helix</keyword>
<keyword evidence="4 5" id="KW-0620">Polyamine biosynthesis</keyword>
<feature type="transmembrane region" description="Helical" evidence="6">
    <location>
        <begin position="269"/>
        <end position="294"/>
    </location>
</feature>
<sequence>MHAQDLTLPTGSGSPRRLLPVLLVLFVGSGCAAMIYEVVWLQLLQLVIGSTAVSLGVLLGTFMGGMGAGSLLLPRLVSTRRNPLRVYALLELGIGVIGLLVLYGMPYVERVYLLYTGHGTPDVLLRGVVAGFCLLPPTLLMGATLPAIARRVETGPEGVSWLGFFYGGNIAGAVFGCLLAGFYLLRVHDMATATYVAFAINLTVAAIALALATVPAGGEATAEPETNESEGRAAGVWAVYLAIALSGMSALGAEVVWTRLLSLMLGGTVYTFSLILAVFLIGLGIGSSLGALLARRAASARLALGACQWLLTAAIAWTAVMISQSLPYWPILPELSPSPWYTFQLDLARCLWAVLPPACLWGASFPLALAAVASRGQDPGRLVGGVYAANTVGALAGALVFGLLVVPAIGTAGAERALIGLTAAAALAALTPLVRPSPGTVRLGGASALAVAMGVAGWLAWSVTPMPWQVVAFGRQTVSLLPQSAPGIVKEIPKGDDYDVFCIYVGEGANVSVAVTESKDGVRSFHGAGKVQASTRPADMRLQRMLGHIPSLVHQKPESVLVVACGAGVTAGSFIPHPDVKRIVICDIEPLVPTVVTPMFGEENYHVVDGIAQQNPHTVDGKQVEVVYDDGRHFLRTTREKFDVITSDPIDPWVKGCAALNTVEYYRMCRDHLNPGGIVCLWIPLYESNEETAKSVIATFFEVFPNGILWSNDREGITYDAVLFGQVEPTVIDVDALQRRLDRPDHQLVKQSLREVGFGEARDAGLEEGVDLLATYAGQAPLMKEWTRGAQINTDRNLRLQYLAGMWLNSSLDARILAGIRACYRFPDQTFVGSPERIGVLKQLRHRPTRWQ</sequence>